<dbReference type="PANTHER" id="PTHR15663">
    <property type="entry name" value="COMM DOMAIN-CONTAINING PROTEIN 9"/>
    <property type="match status" value="1"/>
</dbReference>
<protein>
    <recommendedName>
        <fullName evidence="1">COMM domain-containing protein</fullName>
    </recommendedName>
</protein>
<feature type="domain" description="COMM" evidence="1">
    <location>
        <begin position="130"/>
        <end position="203"/>
    </location>
</feature>
<dbReference type="Proteomes" id="UP001239994">
    <property type="component" value="Unassembled WGS sequence"/>
</dbReference>
<accession>A0AAD8YZN5</accession>
<evidence type="ECO:0000259" key="1">
    <source>
        <dbReference type="PROSITE" id="PS51269"/>
    </source>
</evidence>
<dbReference type="InterPro" id="IPR037360">
    <property type="entry name" value="COMMD9"/>
</dbReference>
<gene>
    <name evidence="2" type="ORF">P4O66_015525</name>
</gene>
<dbReference type="EMBL" id="JAROKS010000022">
    <property type="protein sequence ID" value="KAK1789629.1"/>
    <property type="molecule type" value="Genomic_DNA"/>
</dbReference>
<keyword evidence="3" id="KW-1185">Reference proteome</keyword>
<dbReference type="PROSITE" id="PS51269">
    <property type="entry name" value="COMM"/>
    <property type="match status" value="1"/>
</dbReference>
<dbReference type="InterPro" id="IPR048676">
    <property type="entry name" value="COMMD9_N"/>
</dbReference>
<dbReference type="InterPro" id="IPR017920">
    <property type="entry name" value="COMM"/>
</dbReference>
<dbReference type="Pfam" id="PF20923">
    <property type="entry name" value="COMMD9_HN"/>
    <property type="match status" value="1"/>
</dbReference>
<comment type="caution">
    <text evidence="2">The sequence shown here is derived from an EMBL/GenBank/DDBJ whole genome shotgun (WGS) entry which is preliminary data.</text>
</comment>
<name>A0AAD8YZN5_9TELE</name>
<proteinExistence type="predicted"/>
<dbReference type="Pfam" id="PF07258">
    <property type="entry name" value="COMM_domain"/>
    <property type="match status" value="1"/>
</dbReference>
<evidence type="ECO:0000313" key="2">
    <source>
        <dbReference type="EMBL" id="KAK1789629.1"/>
    </source>
</evidence>
<feature type="non-terminal residue" evidence="2">
    <location>
        <position position="1"/>
    </location>
</feature>
<evidence type="ECO:0000313" key="3">
    <source>
        <dbReference type="Proteomes" id="UP001239994"/>
    </source>
</evidence>
<reference evidence="2" key="1">
    <citation type="submission" date="2023-03" db="EMBL/GenBank/DDBJ databases">
        <title>Electrophorus voltai genome.</title>
        <authorList>
            <person name="Bian C."/>
        </authorList>
    </citation>
    <scope>NUCLEOTIDE SEQUENCE</scope>
    <source>
        <strain evidence="2">CB-2022</strain>
        <tissue evidence="2">Muscle</tissue>
    </source>
</reference>
<dbReference type="PANTHER" id="PTHR15663:SF4">
    <property type="entry name" value="COMM DOMAIN-CONTAINING PROTEIN 9"/>
    <property type="match status" value="1"/>
</dbReference>
<dbReference type="AlphaFoldDB" id="A0AAD8YZN5"/>
<organism evidence="2 3">
    <name type="scientific">Electrophorus voltai</name>
    <dbReference type="NCBI Taxonomy" id="2609070"/>
    <lineage>
        <taxon>Eukaryota</taxon>
        <taxon>Metazoa</taxon>
        <taxon>Chordata</taxon>
        <taxon>Craniata</taxon>
        <taxon>Vertebrata</taxon>
        <taxon>Euteleostomi</taxon>
        <taxon>Actinopterygii</taxon>
        <taxon>Neopterygii</taxon>
        <taxon>Teleostei</taxon>
        <taxon>Ostariophysi</taxon>
        <taxon>Gymnotiformes</taxon>
        <taxon>Gymnotoidei</taxon>
        <taxon>Gymnotidae</taxon>
        <taxon>Electrophorus</taxon>
    </lineage>
</organism>
<sequence>ARSRSQFKMSPIAERHFSSLQLLLKAPSKDVVRQLCTDSFPLKTHESRALVDGTARLLSVSSDQASQLLTAFHLLSHHVVFHNLTTPEQILAIFPDTFHSNLKNLITKILLEQSVIWRNEALANQISLPQLVDMEWRVDIKTCSDSVSRMAVPTCILSMKIQDSPHINSSPCESSVTVELSKETMDTMLDGLGRVRDQLSAVAGR</sequence>